<dbReference type="EMBL" id="LAZR01014566">
    <property type="protein sequence ID" value="KKM16921.1"/>
    <property type="molecule type" value="Genomic_DNA"/>
</dbReference>
<proteinExistence type="predicted"/>
<comment type="caution">
    <text evidence="1">The sequence shown here is derived from an EMBL/GenBank/DDBJ whole genome shotgun (WGS) entry which is preliminary data.</text>
</comment>
<dbReference type="AlphaFoldDB" id="A0A0F9HNN7"/>
<evidence type="ECO:0000313" key="1">
    <source>
        <dbReference type="EMBL" id="KKM16921.1"/>
    </source>
</evidence>
<accession>A0A0F9HNN7</accession>
<feature type="non-terminal residue" evidence="1">
    <location>
        <position position="158"/>
    </location>
</feature>
<protein>
    <submittedName>
        <fullName evidence="1">Uncharacterized protein</fullName>
    </submittedName>
</protein>
<sequence>MPVIKMQTNNSPENQRRKIAASGGIAVPSSTSSNRKYGGAKVVSVPITKTAQYSGSGANVIFTQPMFFSPLHTPQNWQIASRRREIMQWSRFYYMNEPKVAAGVDFYSQFSMNGFKLECKVKKVLKYFERLVKKLDFSEKLNAISHEYFLIGDVFPFA</sequence>
<organism evidence="1">
    <name type="scientific">marine sediment metagenome</name>
    <dbReference type="NCBI Taxonomy" id="412755"/>
    <lineage>
        <taxon>unclassified sequences</taxon>
        <taxon>metagenomes</taxon>
        <taxon>ecological metagenomes</taxon>
    </lineage>
</organism>
<reference evidence="1" key="1">
    <citation type="journal article" date="2015" name="Nature">
        <title>Complex archaea that bridge the gap between prokaryotes and eukaryotes.</title>
        <authorList>
            <person name="Spang A."/>
            <person name="Saw J.H."/>
            <person name="Jorgensen S.L."/>
            <person name="Zaremba-Niedzwiedzka K."/>
            <person name="Martijn J."/>
            <person name="Lind A.E."/>
            <person name="van Eijk R."/>
            <person name="Schleper C."/>
            <person name="Guy L."/>
            <person name="Ettema T.J."/>
        </authorList>
    </citation>
    <scope>NUCLEOTIDE SEQUENCE</scope>
</reference>
<name>A0A0F9HNN7_9ZZZZ</name>
<gene>
    <name evidence="1" type="ORF">LCGC14_1680980</name>
</gene>